<organism evidence="1 2">
    <name type="scientific">crAssphage sp. isolate ctbg_1</name>
    <dbReference type="NCBI Taxonomy" id="2989854"/>
    <lineage>
        <taxon>Viruses</taxon>
        <taxon>Duplodnaviria</taxon>
        <taxon>Heunggongvirae</taxon>
        <taxon>Uroviricota</taxon>
        <taxon>Caudoviricetes</taxon>
        <taxon>Crassvirales</taxon>
        <taxon>Intestiviridae</taxon>
        <taxon>Crudevirinae</taxon>
        <taxon>Whopevirus</taxon>
        <taxon>Whopevirus animalis</taxon>
    </lineage>
</organism>
<evidence type="ECO:0000313" key="2">
    <source>
        <dbReference type="Proteomes" id="UP000257554"/>
    </source>
</evidence>
<protein>
    <submittedName>
        <fullName evidence="1">Uncharacterized protein</fullName>
    </submittedName>
</protein>
<keyword evidence="2" id="KW-1185">Reference proteome</keyword>
<dbReference type="Proteomes" id="UP000257554">
    <property type="component" value="Segment"/>
</dbReference>
<name>A0A345MT14_9CAUD</name>
<proteinExistence type="predicted"/>
<sequence>MRHFIIIVLLLAFASWSATAEVFKAPESRIEHTDSTTSHQYEIKGKVYPIFKSKRGRLYIWRVSKKTNKPYKYYLPKDIEEKIKQSTSRL</sequence>
<evidence type="ECO:0000313" key="1">
    <source>
        <dbReference type="EMBL" id="AXH74514.1"/>
    </source>
</evidence>
<accession>A0A345MT14</accession>
<dbReference type="RefSeq" id="YP_010097697.1">
    <property type="nucleotide sequence ID" value="NC_055760.1"/>
</dbReference>
<dbReference type="GeneID" id="76971863"/>
<dbReference type="EMBL" id="MH616963">
    <property type="protein sequence ID" value="AXH74514.1"/>
    <property type="molecule type" value="Genomic_DNA"/>
</dbReference>
<reference evidence="1 2" key="1">
    <citation type="submission" date="2018-07" db="EMBL/GenBank/DDBJ databases">
        <title>Uncovering a Universe of Circular DNA Viruses in Animal Metagenomes.</title>
        <authorList>
            <person name="Tisza M."/>
            <person name="Buck C."/>
            <person name="Pastrana D."/>
            <person name="Welch N."/>
            <person name="Peretti A."/>
        </authorList>
    </citation>
    <scope>NUCLEOTIDE SEQUENCE [LARGE SCALE GENOMIC DNA]</scope>
    <source>
        <strain evidence="1">Ctbg_1</strain>
    </source>
</reference>